<dbReference type="PANTHER" id="PTHR30341:SF0">
    <property type="entry name" value="NA(+)_H(+) ANTIPORTER NHAA"/>
    <property type="match status" value="1"/>
</dbReference>
<evidence type="ECO:0000256" key="9">
    <source>
        <dbReference type="ARBA" id="ARBA00023136"/>
    </source>
</evidence>
<evidence type="ECO:0000256" key="1">
    <source>
        <dbReference type="ARBA" id="ARBA00004429"/>
    </source>
</evidence>
<comment type="subcellular location">
    <subcellularLocation>
        <location evidence="1">Cell inner membrane</location>
        <topology evidence="1">Multi-pass membrane protein</topology>
    </subcellularLocation>
    <subcellularLocation>
        <location evidence="11">Cell membrane</location>
        <topology evidence="11">Multi-pass membrane protein</topology>
    </subcellularLocation>
</comment>
<keyword evidence="8 11" id="KW-0406">Ion transport</keyword>
<keyword evidence="6 11" id="KW-1133">Transmembrane helix</keyword>
<accession>A0ABW2Q706</accession>
<feature type="transmembrane region" description="Helical" evidence="11">
    <location>
        <begin position="131"/>
        <end position="152"/>
    </location>
</feature>
<feature type="transmembrane region" description="Helical" evidence="11">
    <location>
        <begin position="337"/>
        <end position="362"/>
    </location>
</feature>
<dbReference type="InterPro" id="IPR004670">
    <property type="entry name" value="NhaA"/>
</dbReference>
<reference evidence="13" key="1">
    <citation type="journal article" date="2019" name="Int. J. Syst. Evol. Microbiol.">
        <title>The Global Catalogue of Microorganisms (GCM) 10K type strain sequencing project: providing services to taxonomists for standard genome sequencing and annotation.</title>
        <authorList>
            <consortium name="The Broad Institute Genomics Platform"/>
            <consortium name="The Broad Institute Genome Sequencing Center for Infectious Disease"/>
            <person name="Wu L."/>
            <person name="Ma J."/>
        </authorList>
    </citation>
    <scope>NUCLEOTIDE SEQUENCE [LARGE SCALE GENOMIC DNA]</scope>
    <source>
        <strain evidence="13">JCM 1490</strain>
    </source>
</reference>
<dbReference type="PANTHER" id="PTHR30341">
    <property type="entry name" value="SODIUM ION/PROTON ANTIPORTER NHAA-RELATED"/>
    <property type="match status" value="1"/>
</dbReference>
<keyword evidence="4 11" id="KW-1003">Cell membrane</keyword>
<proteinExistence type="inferred from homology"/>
<feature type="transmembrane region" description="Helical" evidence="11">
    <location>
        <begin position="213"/>
        <end position="241"/>
    </location>
</feature>
<evidence type="ECO:0000256" key="4">
    <source>
        <dbReference type="ARBA" id="ARBA00022475"/>
    </source>
</evidence>
<keyword evidence="13" id="KW-1185">Reference proteome</keyword>
<keyword evidence="7 11" id="KW-0915">Sodium</keyword>
<gene>
    <name evidence="11 12" type="primary">nhaA</name>
    <name evidence="12" type="ORF">ACFQQL_07300</name>
</gene>
<feature type="transmembrane region" description="Helical" evidence="11">
    <location>
        <begin position="21"/>
        <end position="38"/>
    </location>
</feature>
<evidence type="ECO:0000256" key="11">
    <source>
        <dbReference type="HAMAP-Rule" id="MF_01844"/>
    </source>
</evidence>
<feature type="transmembrane region" description="Helical" evidence="11">
    <location>
        <begin position="374"/>
        <end position="395"/>
    </location>
</feature>
<evidence type="ECO:0000256" key="8">
    <source>
        <dbReference type="ARBA" id="ARBA00023065"/>
    </source>
</evidence>
<organism evidence="12 13">
    <name type="scientific">Georgenia alba</name>
    <dbReference type="NCBI Taxonomy" id="2233858"/>
    <lineage>
        <taxon>Bacteria</taxon>
        <taxon>Bacillati</taxon>
        <taxon>Actinomycetota</taxon>
        <taxon>Actinomycetes</taxon>
        <taxon>Micrococcales</taxon>
        <taxon>Bogoriellaceae</taxon>
        <taxon>Georgenia</taxon>
    </lineage>
</organism>
<dbReference type="EMBL" id="JBHTCQ010000001">
    <property type="protein sequence ID" value="MFC7404911.1"/>
    <property type="molecule type" value="Genomic_DNA"/>
</dbReference>
<evidence type="ECO:0000256" key="3">
    <source>
        <dbReference type="ARBA" id="ARBA00022449"/>
    </source>
</evidence>
<feature type="transmembrane region" description="Helical" evidence="11">
    <location>
        <begin position="302"/>
        <end position="325"/>
    </location>
</feature>
<evidence type="ECO:0000256" key="10">
    <source>
        <dbReference type="ARBA" id="ARBA00023201"/>
    </source>
</evidence>
<name>A0ABW2Q706_9MICO</name>
<protein>
    <recommendedName>
        <fullName evidence="11">Na(+)/H(+) antiporter NhaA</fullName>
    </recommendedName>
    <alternativeName>
        <fullName evidence="11">Sodium/proton antiporter NhaA</fullName>
    </alternativeName>
</protein>
<keyword evidence="10 11" id="KW-0739">Sodium transport</keyword>
<feature type="transmembrane region" description="Helical" evidence="11">
    <location>
        <begin position="98"/>
        <end position="119"/>
    </location>
</feature>
<evidence type="ECO:0000313" key="12">
    <source>
        <dbReference type="EMBL" id="MFC7404911.1"/>
    </source>
</evidence>
<dbReference type="RefSeq" id="WP_382392754.1">
    <property type="nucleotide sequence ID" value="NZ_JBHTCQ010000001.1"/>
</dbReference>
<keyword evidence="3 11" id="KW-0050">Antiport</keyword>
<keyword evidence="5 11" id="KW-0812">Transmembrane</keyword>
<dbReference type="InterPro" id="IPR023171">
    <property type="entry name" value="Na/H_antiporter_dom_sf"/>
</dbReference>
<evidence type="ECO:0000256" key="7">
    <source>
        <dbReference type="ARBA" id="ARBA00023053"/>
    </source>
</evidence>
<feature type="transmembrane region" description="Helical" evidence="11">
    <location>
        <begin position="164"/>
        <end position="183"/>
    </location>
</feature>
<evidence type="ECO:0000256" key="2">
    <source>
        <dbReference type="ARBA" id="ARBA00022448"/>
    </source>
</evidence>
<comment type="catalytic activity">
    <reaction evidence="11">
        <text>Na(+)(in) + 2 H(+)(out) = Na(+)(out) + 2 H(+)(in)</text>
        <dbReference type="Rhea" id="RHEA:29251"/>
        <dbReference type="ChEBI" id="CHEBI:15378"/>
        <dbReference type="ChEBI" id="CHEBI:29101"/>
    </reaction>
</comment>
<evidence type="ECO:0000313" key="13">
    <source>
        <dbReference type="Proteomes" id="UP001596455"/>
    </source>
</evidence>
<dbReference type="HAMAP" id="MF_01844">
    <property type="entry name" value="NhaA"/>
    <property type="match status" value="1"/>
</dbReference>
<comment type="similarity">
    <text evidence="11">Belongs to the NhaA Na(+)/H(+) (TC 2.A.33) antiporter family.</text>
</comment>
<evidence type="ECO:0000256" key="6">
    <source>
        <dbReference type="ARBA" id="ARBA00022989"/>
    </source>
</evidence>
<sequence>MSRHGQGRGLLDTYRTRLQDEPFAGLVLLAGALVALVWSNSPWAHSYEALTEYVVGPATLHLDLTLGEWAADGLLAIFFFVVGLELKTEFVTGTLRDLRQAFVPILAAVFGMLGPALFYTAVQAASDSGAYHGWAVPVATDIAFAVAVLGIFGHGMPPGVRTFLLTLAVMDDLLGIVVIAIFYSGDLHLGALLGAFGVIAVFGVLVNRRVTAWWLLVPLAVLAWGLMHASGVHATIAGVLLGLTVPARTRRHEDEALTHAFTDRVQPWSAGLVLPVFAFFAAGVSVVESGGLEAMLTDPVSIGIYLGLPIGKLLGIWGGVALLIRLTRLRLGHGIDLADIVPVALVAGIGFTVSLLIASLSFDAADPRSAHARVAVLVGSLLAAVLGALALRLRVRVRIRGRGARRGYHPRRPEH</sequence>
<evidence type="ECO:0000256" key="5">
    <source>
        <dbReference type="ARBA" id="ARBA00022692"/>
    </source>
</evidence>
<comment type="caution">
    <text evidence="12">The sequence shown here is derived from an EMBL/GenBank/DDBJ whole genome shotgun (WGS) entry which is preliminary data.</text>
</comment>
<dbReference type="Proteomes" id="UP001596455">
    <property type="component" value="Unassembled WGS sequence"/>
</dbReference>
<dbReference type="Gene3D" id="1.20.1530.10">
    <property type="entry name" value="Na+/H+ antiporter like domain"/>
    <property type="match status" value="1"/>
</dbReference>
<feature type="transmembrane region" description="Helical" evidence="11">
    <location>
        <begin position="69"/>
        <end position="86"/>
    </location>
</feature>
<comment type="function">
    <text evidence="11">Na(+)/H(+) antiporter that extrudes sodium in exchange for external protons.</text>
</comment>
<keyword evidence="9 11" id="KW-0472">Membrane</keyword>
<dbReference type="Pfam" id="PF06965">
    <property type="entry name" value="Na_H_antiport_1"/>
    <property type="match status" value="1"/>
</dbReference>
<feature type="transmembrane region" description="Helical" evidence="11">
    <location>
        <begin position="189"/>
        <end position="206"/>
    </location>
</feature>
<dbReference type="NCBIfam" id="TIGR00773">
    <property type="entry name" value="NhaA"/>
    <property type="match status" value="1"/>
</dbReference>
<keyword evidence="2 11" id="KW-0813">Transport</keyword>